<proteinExistence type="predicted"/>
<evidence type="ECO:0000313" key="1">
    <source>
        <dbReference type="EMBL" id="CAB3257679.1"/>
    </source>
</evidence>
<evidence type="ECO:0000313" key="2">
    <source>
        <dbReference type="Proteomes" id="UP000494256"/>
    </source>
</evidence>
<dbReference type="EMBL" id="CADEBD010000553">
    <property type="protein sequence ID" value="CAB3257679.1"/>
    <property type="molecule type" value="Genomic_DNA"/>
</dbReference>
<protein>
    <submittedName>
        <fullName evidence="1">Uncharacterized protein</fullName>
    </submittedName>
</protein>
<sequence>MEFSDYATYLRSASECDHRAVIIIISRLIIVIRRRRSLSPTDKRSVRPDNAAFDSRAVLNAIVAIVREQGEVVPFVLLCVPGYRIVVTGLFHSTRFNRTVLSDSRTNQISTYI</sequence>
<accession>A0A8S1BH84</accession>
<dbReference type="Proteomes" id="UP000494256">
    <property type="component" value="Unassembled WGS sequence"/>
</dbReference>
<dbReference type="AlphaFoldDB" id="A0A8S1BH84"/>
<organism evidence="1 2">
    <name type="scientific">Arctia plantaginis</name>
    <name type="common">Wood tiger moth</name>
    <name type="synonym">Phalaena plantaginis</name>
    <dbReference type="NCBI Taxonomy" id="874455"/>
    <lineage>
        <taxon>Eukaryota</taxon>
        <taxon>Metazoa</taxon>
        <taxon>Ecdysozoa</taxon>
        <taxon>Arthropoda</taxon>
        <taxon>Hexapoda</taxon>
        <taxon>Insecta</taxon>
        <taxon>Pterygota</taxon>
        <taxon>Neoptera</taxon>
        <taxon>Endopterygota</taxon>
        <taxon>Lepidoptera</taxon>
        <taxon>Glossata</taxon>
        <taxon>Ditrysia</taxon>
        <taxon>Noctuoidea</taxon>
        <taxon>Erebidae</taxon>
        <taxon>Arctiinae</taxon>
        <taxon>Arctia</taxon>
    </lineage>
</organism>
<comment type="caution">
    <text evidence="1">The sequence shown here is derived from an EMBL/GenBank/DDBJ whole genome shotgun (WGS) entry which is preliminary data.</text>
</comment>
<reference evidence="1 2" key="1">
    <citation type="submission" date="2020-04" db="EMBL/GenBank/DDBJ databases">
        <authorList>
            <person name="Wallbank WR R."/>
            <person name="Pardo Diaz C."/>
            <person name="Kozak K."/>
            <person name="Martin S."/>
            <person name="Jiggins C."/>
            <person name="Moest M."/>
            <person name="Warren A I."/>
            <person name="Byers J.R.P. K."/>
            <person name="Montejo-Kovacevich G."/>
            <person name="Yen C E."/>
        </authorList>
    </citation>
    <scope>NUCLEOTIDE SEQUENCE [LARGE SCALE GENOMIC DNA]</scope>
</reference>
<gene>
    <name evidence="1" type="ORF">APLA_LOCUS15994</name>
</gene>
<name>A0A8S1BH84_ARCPL</name>
<dbReference type="OrthoDB" id="7398818at2759"/>